<evidence type="ECO:0000313" key="9">
    <source>
        <dbReference type="Proteomes" id="UP000473854"/>
    </source>
</evidence>
<dbReference type="GO" id="GO:0009279">
    <property type="term" value="C:cell outer membrane"/>
    <property type="evidence" value="ECO:0007669"/>
    <property type="project" value="UniProtKB-SubCell"/>
</dbReference>
<evidence type="ECO:0000256" key="3">
    <source>
        <dbReference type="ARBA" id="ARBA00022692"/>
    </source>
</evidence>
<dbReference type="PROSITE" id="PS00695">
    <property type="entry name" value="ENT_VIR_OMP_2"/>
    <property type="match status" value="1"/>
</dbReference>
<name>A0A6L6GHN7_9GAMM</name>
<accession>A0A6L6GHN7</accession>
<dbReference type="RefSeq" id="WP_154773477.1">
    <property type="nucleotide sequence ID" value="NZ_JAXHPE010000022.1"/>
</dbReference>
<reference evidence="8 9" key="1">
    <citation type="submission" date="2019-11" db="EMBL/GenBank/DDBJ databases">
        <authorList>
            <person name="An D."/>
        </authorList>
    </citation>
    <scope>NUCLEOTIDE SEQUENCE [LARGE SCALE GENOMIC DNA]</scope>
    <source>
        <strain evidence="8 9">YIM 103518</strain>
    </source>
</reference>
<evidence type="ECO:0000256" key="5">
    <source>
        <dbReference type="ARBA" id="ARBA00023136"/>
    </source>
</evidence>
<dbReference type="EMBL" id="WLYL01000038">
    <property type="protein sequence ID" value="MTD11926.1"/>
    <property type="molecule type" value="Genomic_DNA"/>
</dbReference>
<dbReference type="AlphaFoldDB" id="A0A6L6GHN7"/>
<dbReference type="InterPro" id="IPR051723">
    <property type="entry name" value="Bact_OM_Invasion-Related"/>
</dbReference>
<sequence>MLNNTLKLGLLVAAVAASSSVFADNHTFSLGYAQTEVEGFTDLKGINAQYRYEWDSPFSLLASVSYMERKVTMVDAPDEIYKTKVDYTSFLLGPAYRFNNVVSAYALVGVAKIDSKDDEYDDVGFVGSESNSATELAYGAGVIVNPIQNLSINVGYEGSKLTSKNSDKQAFNGFNVGVGYRF</sequence>
<evidence type="ECO:0000259" key="7">
    <source>
        <dbReference type="Pfam" id="PF13505"/>
    </source>
</evidence>
<keyword evidence="5" id="KW-0472">Membrane</keyword>
<dbReference type="InterPro" id="IPR011250">
    <property type="entry name" value="OMP/PagP_B-barrel"/>
</dbReference>
<keyword evidence="3" id="KW-0812">Transmembrane</keyword>
<gene>
    <name evidence="8" type="ORF">GIX10_10895</name>
</gene>
<evidence type="ECO:0000256" key="1">
    <source>
        <dbReference type="ARBA" id="ARBA00004571"/>
    </source>
</evidence>
<feature type="signal peptide" evidence="6">
    <location>
        <begin position="1"/>
        <end position="23"/>
    </location>
</feature>
<dbReference type="Pfam" id="PF13505">
    <property type="entry name" value="OMP_b-brl"/>
    <property type="match status" value="1"/>
</dbReference>
<organism evidence="8 9">
    <name type="scientific">Acinetobacter faecalis</name>
    <dbReference type="NCBI Taxonomy" id="2665161"/>
    <lineage>
        <taxon>Bacteria</taxon>
        <taxon>Pseudomonadati</taxon>
        <taxon>Pseudomonadota</taxon>
        <taxon>Gammaproteobacteria</taxon>
        <taxon>Moraxellales</taxon>
        <taxon>Moraxellaceae</taxon>
        <taxon>Acinetobacter</taxon>
    </lineage>
</organism>
<keyword evidence="2" id="KW-1134">Transmembrane beta strand</keyword>
<dbReference type="Gene3D" id="2.40.160.20">
    <property type="match status" value="1"/>
</dbReference>
<feature type="domain" description="Outer membrane protein beta-barrel" evidence="7">
    <location>
        <begin position="10"/>
        <end position="182"/>
    </location>
</feature>
<dbReference type="PANTHER" id="PTHR35892:SF2">
    <property type="entry name" value="OUTER MEMBRANE PROTEIN PAGN"/>
    <property type="match status" value="1"/>
</dbReference>
<dbReference type="Proteomes" id="UP000473854">
    <property type="component" value="Unassembled WGS sequence"/>
</dbReference>
<evidence type="ECO:0000256" key="2">
    <source>
        <dbReference type="ARBA" id="ARBA00022452"/>
    </source>
</evidence>
<dbReference type="PRINTS" id="PR00316">
    <property type="entry name" value="ENTEROVIROMP"/>
</dbReference>
<protein>
    <submittedName>
        <fullName evidence="8">Outer membrane beta-barrel protein</fullName>
    </submittedName>
</protein>
<keyword evidence="4 6" id="KW-0732">Signal</keyword>
<dbReference type="GO" id="GO:0044384">
    <property type="term" value="C:host outer membrane"/>
    <property type="evidence" value="ECO:0007669"/>
    <property type="project" value="InterPro"/>
</dbReference>
<evidence type="ECO:0000256" key="4">
    <source>
        <dbReference type="ARBA" id="ARBA00022729"/>
    </source>
</evidence>
<comment type="subcellular location">
    <subcellularLocation>
        <location evidence="1">Cell outer membrane</location>
        <topology evidence="1">Multi-pass membrane protein</topology>
    </subcellularLocation>
</comment>
<comment type="caution">
    <text evidence="8">The sequence shown here is derived from an EMBL/GenBank/DDBJ whole genome shotgun (WGS) entry which is preliminary data.</text>
</comment>
<evidence type="ECO:0000256" key="6">
    <source>
        <dbReference type="SAM" id="SignalP"/>
    </source>
</evidence>
<dbReference type="InterPro" id="IPR027385">
    <property type="entry name" value="Beta-barrel_OMP"/>
</dbReference>
<feature type="chain" id="PRO_5027085775" evidence="6">
    <location>
        <begin position="24"/>
        <end position="182"/>
    </location>
</feature>
<dbReference type="PANTHER" id="PTHR35892">
    <property type="entry name" value="OUTER MEMBRANE PROTEIN PAGN-RELATED"/>
    <property type="match status" value="1"/>
</dbReference>
<proteinExistence type="predicted"/>
<dbReference type="SUPFAM" id="SSF56925">
    <property type="entry name" value="OMPA-like"/>
    <property type="match status" value="1"/>
</dbReference>
<dbReference type="InterPro" id="IPR000758">
    <property type="entry name" value="Enterovir_OMP"/>
</dbReference>
<evidence type="ECO:0000313" key="8">
    <source>
        <dbReference type="EMBL" id="MTD11926.1"/>
    </source>
</evidence>